<dbReference type="CDD" id="cd22268">
    <property type="entry name" value="DPBB_RlpA-like"/>
    <property type="match status" value="1"/>
</dbReference>
<dbReference type="InterPro" id="IPR012997">
    <property type="entry name" value="RplA"/>
</dbReference>
<evidence type="ECO:0000259" key="3">
    <source>
        <dbReference type="Pfam" id="PF01661"/>
    </source>
</evidence>
<evidence type="ECO:0000256" key="2">
    <source>
        <dbReference type="ARBA" id="ARBA00023316"/>
    </source>
</evidence>
<dbReference type="Proteomes" id="UP000053825">
    <property type="component" value="Unassembled WGS sequence"/>
</dbReference>
<dbReference type="InterPro" id="IPR002589">
    <property type="entry name" value="Macro_dom"/>
</dbReference>
<evidence type="ECO:0000259" key="4">
    <source>
        <dbReference type="Pfam" id="PF03330"/>
    </source>
</evidence>
<dbReference type="GO" id="GO:0016829">
    <property type="term" value="F:lyase activity"/>
    <property type="evidence" value="ECO:0007669"/>
    <property type="project" value="UniProtKB-KW"/>
</dbReference>
<dbReference type="NCBIfam" id="TIGR00413">
    <property type="entry name" value="rlpA"/>
    <property type="match status" value="1"/>
</dbReference>
<protein>
    <submittedName>
        <fullName evidence="5">RlpA-like protein</fullName>
    </submittedName>
</protein>
<dbReference type="SUPFAM" id="SSF52949">
    <property type="entry name" value="Macro domain-like"/>
    <property type="match status" value="1"/>
</dbReference>
<keyword evidence="6" id="KW-1185">Reference proteome</keyword>
<organism evidence="5 6">
    <name type="scientific">Habropoda laboriosa</name>
    <dbReference type="NCBI Taxonomy" id="597456"/>
    <lineage>
        <taxon>Eukaryota</taxon>
        <taxon>Metazoa</taxon>
        <taxon>Ecdysozoa</taxon>
        <taxon>Arthropoda</taxon>
        <taxon>Hexapoda</taxon>
        <taxon>Insecta</taxon>
        <taxon>Pterygota</taxon>
        <taxon>Neoptera</taxon>
        <taxon>Endopterygota</taxon>
        <taxon>Hymenoptera</taxon>
        <taxon>Apocrita</taxon>
        <taxon>Aculeata</taxon>
        <taxon>Apoidea</taxon>
        <taxon>Anthophila</taxon>
        <taxon>Apidae</taxon>
        <taxon>Habropoda</taxon>
    </lineage>
</organism>
<dbReference type="PANTHER" id="PTHR34183">
    <property type="entry name" value="ENDOLYTIC PEPTIDOGLYCAN TRANSGLYCOSYLASE RLPA"/>
    <property type="match status" value="1"/>
</dbReference>
<feature type="domain" description="Macro" evidence="3">
    <location>
        <begin position="151"/>
        <end position="264"/>
    </location>
</feature>
<dbReference type="Gene3D" id="3.40.220.10">
    <property type="entry name" value="Leucine Aminopeptidase, subunit E, domain 1"/>
    <property type="match status" value="1"/>
</dbReference>
<dbReference type="Gene3D" id="2.40.40.10">
    <property type="entry name" value="RlpA-like domain"/>
    <property type="match status" value="1"/>
</dbReference>
<dbReference type="SUPFAM" id="SSF50685">
    <property type="entry name" value="Barwin-like endoglucanases"/>
    <property type="match status" value="1"/>
</dbReference>
<name>A0A0L7QIS3_9HYME</name>
<accession>A0A0L7QIS3</accession>
<feature type="domain" description="RlpA-like protein double-psi beta-barrel" evidence="4">
    <location>
        <begin position="489"/>
        <end position="577"/>
    </location>
</feature>
<dbReference type="PANTHER" id="PTHR34183:SF1">
    <property type="entry name" value="ENDOLYTIC PEPTIDOGLYCAN TRANSGLYCOSYLASE RLPA"/>
    <property type="match status" value="1"/>
</dbReference>
<dbReference type="AlphaFoldDB" id="A0A0L7QIS3"/>
<dbReference type="InterPro" id="IPR043472">
    <property type="entry name" value="Macro_dom-like"/>
</dbReference>
<dbReference type="STRING" id="597456.A0A0L7QIS3"/>
<evidence type="ECO:0000313" key="5">
    <source>
        <dbReference type="EMBL" id="KOC58542.1"/>
    </source>
</evidence>
<gene>
    <name evidence="5" type="ORF">WH47_09781</name>
</gene>
<dbReference type="Pfam" id="PF03330">
    <property type="entry name" value="DPBB_1"/>
    <property type="match status" value="1"/>
</dbReference>
<reference evidence="5 6" key="1">
    <citation type="submission" date="2015-07" db="EMBL/GenBank/DDBJ databases">
        <title>The genome of Habropoda laboriosa.</title>
        <authorList>
            <person name="Pan H."/>
            <person name="Kapheim K."/>
        </authorList>
    </citation>
    <scope>NUCLEOTIDE SEQUENCE [LARGE SCALE GENOMIC DNA]</scope>
    <source>
        <strain evidence="5">0110345459</strain>
    </source>
</reference>
<dbReference type="InterPro" id="IPR034718">
    <property type="entry name" value="RlpA"/>
</dbReference>
<dbReference type="EMBL" id="KQ415617">
    <property type="protein sequence ID" value="KOC58542.1"/>
    <property type="molecule type" value="Genomic_DNA"/>
</dbReference>
<proteinExistence type="inferred from homology"/>
<dbReference type="Pfam" id="PF01661">
    <property type="entry name" value="Macro"/>
    <property type="match status" value="1"/>
</dbReference>
<evidence type="ECO:0000256" key="1">
    <source>
        <dbReference type="ARBA" id="ARBA00023239"/>
    </source>
</evidence>
<evidence type="ECO:0000313" key="6">
    <source>
        <dbReference type="Proteomes" id="UP000053825"/>
    </source>
</evidence>
<keyword evidence="2" id="KW-0961">Cell wall biogenesis/degradation</keyword>
<sequence length="937" mass="107329">MTNKTQANEQVTIDVLDINHAVAEVLDLAGNENTQFTEAHFTLSTVEVGDVKREFVGSIVADQVTDLLESIPVENANLKTFHIGMSAQYANGRVIEMAATIDNSGAETGMSTKPFTYPKVNAKREKRNIAKVKSKLNEHSKSHRNKERILVNPVNTKGVMGAGLALEFKRKFPENFLAYQKHCKERDTVRSYRYFQFEEKGKMIFNLATKEDYQKPSKLGYVRWGLSYLKLFLNDYPYRERIQRIALPALGAGLGGLRQIEVLHQIYYQLRNLEWDVTIELYGFDRILKPMQEHFQRYVPFEVPKRVTGVGSRKIKPEGRELIDVVKYRLILSEYILASGDAIGADEQWWENYPHAIRERFGAIGCKYPKPDTIFVSDTEAQYADAKRIASKACISWRFLRQNYHRALHTRNVFQVLGYGLDTPSEFLVCWTPDGAEAETSKKTGGTGTAIRVANTYGIPVFNLFNEDCLERLNDYLGATLGHGSMLNQSGTASWYGEYHQGKLTADGERFNMRRLTAAHRSYPFGTILRVTNTKCGKSVLVKVNDRGPYHGNRILDMTKEAARRIDMLKMGTSHVKIHVVSYPKHKEPYHHKTAKMSIEIRSWVAPQSKNDDGFYLWLYRTSFDRTLNTDAKARFMFHQSVVNFLDDKEIIDMARVDDGHPRYDGLDSSIFKTDCVHFQSLLDLKEEIFEVIKDLPNITVTVSPSQVEVSTRFVIRHISAITDFINEELAEKYKKHQINLYYDGTSGEWVLSLGKSSLRKINIHLPSGYDLTVAVKEDGLVRKMTLFKDGWSIKNVKNIYHLFDIMLDDNDFMLKEKHMGYSSKKHKRNRSDFQRLGGSGIKHPSPLFKDIESSRHFRDYDMSEFSKSLDRMMVSLLSNIRSGATAMIETIAAERQRGMEIQVETCNQLEGGFPDTPKKDKDDIVKLFIPTPQLKE</sequence>
<dbReference type="GO" id="GO:0071555">
    <property type="term" value="P:cell wall organization"/>
    <property type="evidence" value="ECO:0007669"/>
    <property type="project" value="UniProtKB-KW"/>
</dbReference>
<dbReference type="HAMAP" id="MF_02071">
    <property type="entry name" value="RlpA"/>
    <property type="match status" value="1"/>
</dbReference>
<dbReference type="InterPro" id="IPR009009">
    <property type="entry name" value="RlpA-like_DPBB"/>
</dbReference>
<dbReference type="InterPro" id="IPR036908">
    <property type="entry name" value="RlpA-like_sf"/>
</dbReference>
<keyword evidence="1" id="KW-0456">Lyase</keyword>